<protein>
    <recommendedName>
        <fullName evidence="5">Malonyl-[acyl-carrier protein] O-methyltransferase</fullName>
        <shortName evidence="5">Malonyl-ACP O-methyltransferase</shortName>
        <ecNumber evidence="5">2.1.1.197</ecNumber>
    </recommendedName>
    <alternativeName>
        <fullName evidence="5">Biotin synthesis protein BioC</fullName>
    </alternativeName>
</protein>
<evidence type="ECO:0000256" key="1">
    <source>
        <dbReference type="ARBA" id="ARBA00022603"/>
    </source>
</evidence>
<dbReference type="InterPro" id="IPR011814">
    <property type="entry name" value="BioC"/>
</dbReference>
<comment type="function">
    <text evidence="5">Converts the free carboxyl group of a malonyl-thioester to its methyl ester by transfer of a methyl group from S-adenosyl-L-methionine (SAM). It allows to synthesize pimeloyl-ACP via the fatty acid synthetic pathway.</text>
</comment>
<keyword evidence="2 5" id="KW-0808">Transferase</keyword>
<dbReference type="UniPathway" id="UPA00078"/>
<proteinExistence type="inferred from homology"/>
<evidence type="ECO:0000313" key="8">
    <source>
        <dbReference type="Proteomes" id="UP000237647"/>
    </source>
</evidence>
<evidence type="ECO:0000256" key="5">
    <source>
        <dbReference type="HAMAP-Rule" id="MF_00835"/>
    </source>
</evidence>
<dbReference type="RefSeq" id="WP_106376122.1">
    <property type="nucleotide sequence ID" value="NZ_PVTK01000014.1"/>
</dbReference>
<dbReference type="OrthoDB" id="9760689at2"/>
<name>A0A2T0UQM3_9GAMM</name>
<keyword evidence="8" id="KW-1185">Reference proteome</keyword>
<keyword evidence="3 5" id="KW-0949">S-adenosyl-L-methionine</keyword>
<evidence type="ECO:0000256" key="4">
    <source>
        <dbReference type="ARBA" id="ARBA00022756"/>
    </source>
</evidence>
<gene>
    <name evidence="5" type="primary">bioC</name>
    <name evidence="7" type="ORF">B0H98_11431</name>
</gene>
<dbReference type="Pfam" id="PF13649">
    <property type="entry name" value="Methyltransf_25"/>
    <property type="match status" value="1"/>
</dbReference>
<dbReference type="SUPFAM" id="SSF53335">
    <property type="entry name" value="S-adenosyl-L-methionine-dependent methyltransferases"/>
    <property type="match status" value="1"/>
</dbReference>
<accession>A0A2T0UQM3</accession>
<dbReference type="EC" id="2.1.1.197" evidence="5"/>
<dbReference type="Proteomes" id="UP000237647">
    <property type="component" value="Unassembled WGS sequence"/>
</dbReference>
<dbReference type="GO" id="GO:0010340">
    <property type="term" value="F:carboxyl-O-methyltransferase activity"/>
    <property type="evidence" value="ECO:0007669"/>
    <property type="project" value="UniProtKB-UniRule"/>
</dbReference>
<dbReference type="EMBL" id="PVTK01000014">
    <property type="protein sequence ID" value="PRY60206.1"/>
    <property type="molecule type" value="Genomic_DNA"/>
</dbReference>
<evidence type="ECO:0000256" key="3">
    <source>
        <dbReference type="ARBA" id="ARBA00022691"/>
    </source>
</evidence>
<dbReference type="PANTHER" id="PTHR43591">
    <property type="entry name" value="METHYLTRANSFERASE"/>
    <property type="match status" value="1"/>
</dbReference>
<comment type="similarity">
    <text evidence="5">Belongs to the methyltransferase superfamily.</text>
</comment>
<evidence type="ECO:0000313" key="7">
    <source>
        <dbReference type="EMBL" id="PRY60206.1"/>
    </source>
</evidence>
<dbReference type="HAMAP" id="MF_00835">
    <property type="entry name" value="BioC"/>
    <property type="match status" value="1"/>
</dbReference>
<keyword evidence="1 5" id="KW-0489">Methyltransferase</keyword>
<dbReference type="Gene3D" id="3.40.50.150">
    <property type="entry name" value="Vaccinia Virus protein VP39"/>
    <property type="match status" value="1"/>
</dbReference>
<dbReference type="GO" id="GO:0032259">
    <property type="term" value="P:methylation"/>
    <property type="evidence" value="ECO:0007669"/>
    <property type="project" value="UniProtKB-KW"/>
</dbReference>
<dbReference type="InterPro" id="IPR041698">
    <property type="entry name" value="Methyltransf_25"/>
</dbReference>
<comment type="pathway">
    <text evidence="5">Cofactor biosynthesis; biotin biosynthesis.</text>
</comment>
<reference evidence="7 8" key="1">
    <citation type="submission" date="2018-03" db="EMBL/GenBank/DDBJ databases">
        <title>Genomic Encyclopedia of Type Strains, Phase III (KMG-III): the genomes of soil and plant-associated and newly described type strains.</title>
        <authorList>
            <person name="Whitman W."/>
        </authorList>
    </citation>
    <scope>NUCLEOTIDE SEQUENCE [LARGE SCALE GENOMIC DNA]</scope>
    <source>
        <strain evidence="7 8">CGMCC 1.12152</strain>
    </source>
</reference>
<evidence type="ECO:0000259" key="6">
    <source>
        <dbReference type="Pfam" id="PF13649"/>
    </source>
</evidence>
<feature type="domain" description="Methyltransferase" evidence="6">
    <location>
        <begin position="56"/>
        <end position="147"/>
    </location>
</feature>
<comment type="caution">
    <text evidence="7">The sequence shown here is derived from an EMBL/GenBank/DDBJ whole genome shotgun (WGS) entry which is preliminary data.</text>
</comment>
<dbReference type="GO" id="GO:0102130">
    <property type="term" value="F:malonyl-CoA methyltransferase activity"/>
    <property type="evidence" value="ECO:0007669"/>
    <property type="project" value="UniProtKB-EC"/>
</dbReference>
<comment type="catalytic activity">
    <reaction evidence="5">
        <text>malonyl-[ACP] + S-adenosyl-L-methionine = malonyl-[ACP] methyl ester + S-adenosyl-L-homocysteine</text>
        <dbReference type="Rhea" id="RHEA:17105"/>
        <dbReference type="Rhea" id="RHEA-COMP:9623"/>
        <dbReference type="Rhea" id="RHEA-COMP:9954"/>
        <dbReference type="ChEBI" id="CHEBI:57856"/>
        <dbReference type="ChEBI" id="CHEBI:59789"/>
        <dbReference type="ChEBI" id="CHEBI:78449"/>
        <dbReference type="ChEBI" id="CHEBI:78845"/>
        <dbReference type="EC" id="2.1.1.197"/>
    </reaction>
</comment>
<organism evidence="7 8">
    <name type="scientific">Vreelandella songnenensis</name>
    <dbReference type="NCBI Taxonomy" id="1176243"/>
    <lineage>
        <taxon>Bacteria</taxon>
        <taxon>Pseudomonadati</taxon>
        <taxon>Pseudomonadota</taxon>
        <taxon>Gammaproteobacteria</taxon>
        <taxon>Oceanospirillales</taxon>
        <taxon>Halomonadaceae</taxon>
        <taxon>Vreelandella</taxon>
    </lineage>
</organism>
<dbReference type="GO" id="GO:0009102">
    <property type="term" value="P:biotin biosynthetic process"/>
    <property type="evidence" value="ECO:0007669"/>
    <property type="project" value="UniProtKB-UniRule"/>
</dbReference>
<dbReference type="InterPro" id="IPR029063">
    <property type="entry name" value="SAM-dependent_MTases_sf"/>
</dbReference>
<keyword evidence="4 5" id="KW-0093">Biotin biosynthesis</keyword>
<dbReference type="CDD" id="cd02440">
    <property type="entry name" value="AdoMet_MTases"/>
    <property type="match status" value="1"/>
</dbReference>
<evidence type="ECO:0000256" key="2">
    <source>
        <dbReference type="ARBA" id="ARBA00022679"/>
    </source>
</evidence>
<dbReference type="AlphaFoldDB" id="A0A2T0UQM3"/>
<sequence length="264" mass="28750">MSLGIAQPLPLPEADWQAKVAHAFSRAAPRYDALAGAQRHIGETLWRHLPGSAQRVLDLGCGTGYWSRRLATRYPTARVTGLDIAPGMLEHARAQHGDSISWQQGSAESLPLPASAFDLVFSNLAIQWCRDSLAVMQALYRVLTPGGQALITTLLPGTLSEVAFAWRRPDALLRTPERGVLETAIRKSGLLALYQSTQVETLFYPDVKAVMASIKGVGAQVARPHATLTRADLAAATARFEQLREPRGLPVSYHCLTLQLEAPR</sequence>